<dbReference type="GO" id="GO:0019843">
    <property type="term" value="F:rRNA binding"/>
    <property type="evidence" value="ECO:0007669"/>
    <property type="project" value="UniProtKB-UniRule"/>
</dbReference>
<keyword evidence="5 12" id="KW-0489">Methyltransferase</keyword>
<dbReference type="GO" id="GO:0030488">
    <property type="term" value="P:tRNA methylation"/>
    <property type="evidence" value="ECO:0007669"/>
    <property type="project" value="UniProtKB-UniRule"/>
</dbReference>
<dbReference type="EC" id="2.1.1.192" evidence="12"/>
<dbReference type="InterPro" id="IPR004383">
    <property type="entry name" value="rRNA_lsu_MTrfase_RlmN/Cfr"/>
</dbReference>
<evidence type="ECO:0000256" key="6">
    <source>
        <dbReference type="ARBA" id="ARBA00022679"/>
    </source>
</evidence>
<dbReference type="PIRSF" id="PIRSF006004">
    <property type="entry name" value="CHP00048"/>
    <property type="match status" value="1"/>
</dbReference>
<dbReference type="CDD" id="cd01335">
    <property type="entry name" value="Radical_SAM"/>
    <property type="match status" value="1"/>
</dbReference>
<feature type="binding site" evidence="12">
    <location>
        <position position="124"/>
    </location>
    <ligand>
        <name>[4Fe-4S] cluster</name>
        <dbReference type="ChEBI" id="CHEBI:49883"/>
        <note>4Fe-4S-S-AdoMet</note>
    </ligand>
</feature>
<comment type="similarity">
    <text evidence="12">Belongs to the radical SAM superfamily. RlmN family.</text>
</comment>
<evidence type="ECO:0000256" key="12">
    <source>
        <dbReference type="HAMAP-Rule" id="MF_01849"/>
    </source>
</evidence>
<comment type="miscellaneous">
    <text evidence="12">Reaction proceeds by a ping-pong mechanism involving intermediate methylation of a conserved cysteine residue.</text>
</comment>
<keyword evidence="11 12" id="KW-0411">Iron-sulfur</keyword>
<evidence type="ECO:0000256" key="7">
    <source>
        <dbReference type="ARBA" id="ARBA00022691"/>
    </source>
</evidence>
<dbReference type="PANTHER" id="PTHR30544">
    <property type="entry name" value="23S RRNA METHYLTRANSFERASE"/>
    <property type="match status" value="1"/>
</dbReference>
<dbReference type="EMBL" id="QJUE01000005">
    <property type="protein sequence ID" value="PYE01351.1"/>
    <property type="molecule type" value="Genomic_DNA"/>
</dbReference>
<dbReference type="Pfam" id="PF21016">
    <property type="entry name" value="RlmN_N"/>
    <property type="match status" value="1"/>
</dbReference>
<dbReference type="InterPro" id="IPR058240">
    <property type="entry name" value="rSAM_sf"/>
</dbReference>
<dbReference type="Gene3D" id="1.10.150.530">
    <property type="match status" value="1"/>
</dbReference>
<dbReference type="InterPro" id="IPR027492">
    <property type="entry name" value="RNA_MTrfase_RlmN"/>
</dbReference>
<dbReference type="FunFam" id="3.20.20.70:FF:000014">
    <property type="entry name" value="Probable dual-specificity RNA methyltransferase RlmN"/>
    <property type="match status" value="1"/>
</dbReference>
<feature type="binding site" evidence="12">
    <location>
        <position position="120"/>
    </location>
    <ligand>
        <name>[4Fe-4S] cluster</name>
        <dbReference type="ChEBI" id="CHEBI:49883"/>
        <note>4Fe-4S-S-AdoMet</note>
    </ligand>
</feature>
<dbReference type="Proteomes" id="UP000247807">
    <property type="component" value="Unassembled WGS sequence"/>
</dbReference>
<keyword evidence="12" id="KW-1015">Disulfide bond</keyword>
<feature type="binding site" evidence="12">
    <location>
        <position position="302"/>
    </location>
    <ligand>
        <name>S-adenosyl-L-methionine</name>
        <dbReference type="ChEBI" id="CHEBI:59789"/>
    </ligand>
</feature>
<dbReference type="AlphaFoldDB" id="A0A318R371"/>
<keyword evidence="9 12" id="KW-0479">Metal-binding</keyword>
<comment type="subcellular location">
    <subcellularLocation>
        <location evidence="1 12">Cytoplasm</location>
    </subcellularLocation>
</comment>
<comment type="caution">
    <text evidence="14">The sequence shown here is derived from an EMBL/GenBank/DDBJ whole genome shotgun (WGS) entry which is preliminary data.</text>
</comment>
<keyword evidence="2 12" id="KW-0004">4Fe-4S</keyword>
<keyword evidence="6 12" id="KW-0808">Transferase</keyword>
<feature type="active site" description="Proton acceptor" evidence="12">
    <location>
        <position position="100"/>
    </location>
</feature>
<dbReference type="InterPro" id="IPR048641">
    <property type="entry name" value="RlmN_N"/>
</dbReference>
<accession>A0A318R371</accession>
<dbReference type="GO" id="GO:0070040">
    <property type="term" value="F:rRNA (adenine(2503)-C2-)-methyltransferase activity"/>
    <property type="evidence" value="ECO:0007669"/>
    <property type="project" value="UniProtKB-UniRule"/>
</dbReference>
<gene>
    <name evidence="12" type="primary">rlmN</name>
    <name evidence="14" type="ORF">DNJ73_08040</name>
</gene>
<evidence type="ECO:0000313" key="14">
    <source>
        <dbReference type="EMBL" id="PYE01351.1"/>
    </source>
</evidence>
<dbReference type="PROSITE" id="PS51918">
    <property type="entry name" value="RADICAL_SAM"/>
    <property type="match status" value="1"/>
</dbReference>
<evidence type="ECO:0000256" key="10">
    <source>
        <dbReference type="ARBA" id="ARBA00023004"/>
    </source>
</evidence>
<evidence type="ECO:0000256" key="8">
    <source>
        <dbReference type="ARBA" id="ARBA00022694"/>
    </source>
</evidence>
<dbReference type="SUPFAM" id="SSF102114">
    <property type="entry name" value="Radical SAM enzymes"/>
    <property type="match status" value="1"/>
</dbReference>
<evidence type="ECO:0000256" key="5">
    <source>
        <dbReference type="ARBA" id="ARBA00022603"/>
    </source>
</evidence>
<dbReference type="InterPro" id="IPR013785">
    <property type="entry name" value="Aldolase_TIM"/>
</dbReference>
<keyword evidence="10 12" id="KW-0408">Iron</keyword>
<keyword evidence="4 12" id="KW-0698">rRNA processing</keyword>
<dbReference type="RefSeq" id="WP_158467180.1">
    <property type="nucleotide sequence ID" value="NZ_QJUE01000005.1"/>
</dbReference>
<dbReference type="InterPro" id="IPR040072">
    <property type="entry name" value="Methyltransferase_A"/>
</dbReference>
<feature type="domain" description="Radical SAM core" evidence="13">
    <location>
        <begin position="106"/>
        <end position="340"/>
    </location>
</feature>
<dbReference type="GO" id="GO:0002935">
    <property type="term" value="F:tRNA (adenine(37)-C2)-methyltransferase activity"/>
    <property type="evidence" value="ECO:0007669"/>
    <property type="project" value="UniProtKB-UniRule"/>
</dbReference>
<dbReference type="GO" id="GO:0005737">
    <property type="term" value="C:cytoplasm"/>
    <property type="evidence" value="ECO:0007669"/>
    <property type="project" value="UniProtKB-SubCell"/>
</dbReference>
<dbReference type="GO" id="GO:0051539">
    <property type="term" value="F:4 iron, 4 sulfur cluster binding"/>
    <property type="evidence" value="ECO:0007669"/>
    <property type="project" value="UniProtKB-UniRule"/>
</dbReference>
<evidence type="ECO:0000256" key="3">
    <source>
        <dbReference type="ARBA" id="ARBA00022490"/>
    </source>
</evidence>
<dbReference type="GO" id="GO:0070475">
    <property type="term" value="P:rRNA base methylation"/>
    <property type="evidence" value="ECO:0007669"/>
    <property type="project" value="UniProtKB-UniRule"/>
</dbReference>
<comment type="function">
    <text evidence="12">Specifically methylates position 2 of adenine 2503 in 23S rRNA and position 2 of adenine 37 in tRNAs.</text>
</comment>
<comment type="catalytic activity">
    <reaction evidence="12">
        <text>adenosine(2503) in 23S rRNA + 2 reduced [2Fe-2S]-[ferredoxin] + 2 S-adenosyl-L-methionine = 2-methyladenosine(2503) in 23S rRNA + 5'-deoxyadenosine + L-methionine + 2 oxidized [2Fe-2S]-[ferredoxin] + S-adenosyl-L-homocysteine</text>
        <dbReference type="Rhea" id="RHEA:42916"/>
        <dbReference type="Rhea" id="RHEA-COMP:10000"/>
        <dbReference type="Rhea" id="RHEA-COMP:10001"/>
        <dbReference type="Rhea" id="RHEA-COMP:10152"/>
        <dbReference type="Rhea" id="RHEA-COMP:10282"/>
        <dbReference type="ChEBI" id="CHEBI:17319"/>
        <dbReference type="ChEBI" id="CHEBI:33737"/>
        <dbReference type="ChEBI" id="CHEBI:33738"/>
        <dbReference type="ChEBI" id="CHEBI:57844"/>
        <dbReference type="ChEBI" id="CHEBI:57856"/>
        <dbReference type="ChEBI" id="CHEBI:59789"/>
        <dbReference type="ChEBI" id="CHEBI:74411"/>
        <dbReference type="ChEBI" id="CHEBI:74497"/>
        <dbReference type="EC" id="2.1.1.192"/>
    </reaction>
</comment>
<comment type="catalytic activity">
    <reaction evidence="12">
        <text>adenosine(37) in tRNA + 2 reduced [2Fe-2S]-[ferredoxin] + 2 S-adenosyl-L-methionine = 2-methyladenosine(37) in tRNA + 5'-deoxyadenosine + L-methionine + 2 oxidized [2Fe-2S]-[ferredoxin] + S-adenosyl-L-homocysteine</text>
        <dbReference type="Rhea" id="RHEA:43332"/>
        <dbReference type="Rhea" id="RHEA-COMP:10000"/>
        <dbReference type="Rhea" id="RHEA-COMP:10001"/>
        <dbReference type="Rhea" id="RHEA-COMP:10162"/>
        <dbReference type="Rhea" id="RHEA-COMP:10485"/>
        <dbReference type="ChEBI" id="CHEBI:17319"/>
        <dbReference type="ChEBI" id="CHEBI:33737"/>
        <dbReference type="ChEBI" id="CHEBI:33738"/>
        <dbReference type="ChEBI" id="CHEBI:57844"/>
        <dbReference type="ChEBI" id="CHEBI:57856"/>
        <dbReference type="ChEBI" id="CHEBI:59789"/>
        <dbReference type="ChEBI" id="CHEBI:74411"/>
        <dbReference type="ChEBI" id="CHEBI:74497"/>
        <dbReference type="EC" id="2.1.1.192"/>
    </reaction>
</comment>
<evidence type="ECO:0000313" key="15">
    <source>
        <dbReference type="Proteomes" id="UP000247807"/>
    </source>
</evidence>
<evidence type="ECO:0000256" key="9">
    <source>
        <dbReference type="ARBA" id="ARBA00022723"/>
    </source>
</evidence>
<feature type="binding site" evidence="12">
    <location>
        <begin position="167"/>
        <end position="168"/>
    </location>
    <ligand>
        <name>S-adenosyl-L-methionine</name>
        <dbReference type="ChEBI" id="CHEBI:59789"/>
    </ligand>
</feature>
<organism evidence="14 15">
    <name type="scientific">Prochlorococcus marinus XMU1408</name>
    <dbReference type="NCBI Taxonomy" id="2213228"/>
    <lineage>
        <taxon>Bacteria</taxon>
        <taxon>Bacillati</taxon>
        <taxon>Cyanobacteriota</taxon>
        <taxon>Cyanophyceae</taxon>
        <taxon>Synechococcales</taxon>
        <taxon>Prochlorococcaceae</taxon>
        <taxon>Prochlorococcus</taxon>
    </lineage>
</organism>
<dbReference type="GO" id="GO:0000049">
    <property type="term" value="F:tRNA binding"/>
    <property type="evidence" value="ECO:0007669"/>
    <property type="project" value="UniProtKB-UniRule"/>
</dbReference>
<keyword evidence="3 12" id="KW-0963">Cytoplasm</keyword>
<comment type="cofactor">
    <cofactor evidence="12">
        <name>[4Fe-4S] cluster</name>
        <dbReference type="ChEBI" id="CHEBI:49883"/>
    </cofactor>
    <text evidence="12">Binds 1 [4Fe-4S] cluster. The cluster is coordinated with 3 cysteines and an exchangeable S-adenosyl-L-methionine.</text>
</comment>
<dbReference type="Gene3D" id="3.20.20.70">
    <property type="entry name" value="Aldolase class I"/>
    <property type="match status" value="1"/>
</dbReference>
<dbReference type="NCBIfam" id="TIGR00048">
    <property type="entry name" value="rRNA_mod_RlmN"/>
    <property type="match status" value="1"/>
</dbReference>
<proteinExistence type="inferred from homology"/>
<evidence type="ECO:0000256" key="2">
    <source>
        <dbReference type="ARBA" id="ARBA00022485"/>
    </source>
</evidence>
<reference evidence="14 15" key="1">
    <citation type="journal article" date="2018" name="Appl. Environ. Microbiol.">
        <title>Genome rearrangement shapes Prochlorococcus ecological adaptation.</title>
        <authorList>
            <person name="Yan W."/>
            <person name="Wei S."/>
            <person name="Wang Q."/>
            <person name="Xiao X."/>
            <person name="Zeng Q."/>
            <person name="Jiao N."/>
            <person name="Zhang R."/>
        </authorList>
    </citation>
    <scope>NUCLEOTIDE SEQUENCE [LARGE SCALE GENOMIC DNA]</scope>
    <source>
        <strain evidence="14 15">XMU1408</strain>
    </source>
</reference>
<dbReference type="SFLD" id="SFLDG01062">
    <property type="entry name" value="methyltransferase_(Class_A)"/>
    <property type="match status" value="1"/>
</dbReference>
<evidence type="ECO:0000256" key="1">
    <source>
        <dbReference type="ARBA" id="ARBA00004496"/>
    </source>
</evidence>
<sequence>MTNFPHFSSNSSLLGLSSENLEEFAIQEGEKAFRGRQIYEWIYQRGAKDLDSITVLPKKWRDSLQNKGIKIGRLDEIKRVLAEDSTLKLLMGTFDGEIIETVGIPTDKRLTVCVSSQIGCPMGCRFCATGKGGLNRSLDVNEIVDQVISVRETMNRRPTHVVFMGMGEPLLNIHNVLDSIQCLTNDIGIGQRKITVSTVGIPDTLPDLAKLAQERLGRVKFTLAVSLHAPNQNLRELIIPSASSYPITLLLRDCKKYIELTGRRVSFEYILLGGLNDKDIHAEQLANLMKGFQSHVNLIAYNPIAEESFKRPSQSRVSSFRELLENKGVAVSVRASRGRDKDAACGQLRRRKIDTMNIN</sequence>
<feature type="binding site" evidence="12">
    <location>
        <position position="197"/>
    </location>
    <ligand>
        <name>S-adenosyl-L-methionine</name>
        <dbReference type="ChEBI" id="CHEBI:59789"/>
    </ligand>
</feature>
<dbReference type="HAMAP" id="MF_01849">
    <property type="entry name" value="RNA_methyltr_RlmN"/>
    <property type="match status" value="1"/>
</dbReference>
<dbReference type="SFLD" id="SFLDF00275">
    <property type="entry name" value="adenosine_C2_methyltransferase"/>
    <property type="match status" value="1"/>
</dbReference>
<feature type="binding site" evidence="12">
    <location>
        <begin position="226"/>
        <end position="228"/>
    </location>
    <ligand>
        <name>S-adenosyl-L-methionine</name>
        <dbReference type="ChEBI" id="CHEBI:59789"/>
    </ligand>
</feature>
<evidence type="ECO:0000256" key="4">
    <source>
        <dbReference type="ARBA" id="ARBA00022552"/>
    </source>
</evidence>
<dbReference type="OrthoDB" id="9793973at2"/>
<evidence type="ECO:0000259" key="13">
    <source>
        <dbReference type="PROSITE" id="PS51918"/>
    </source>
</evidence>
<dbReference type="InterPro" id="IPR007197">
    <property type="entry name" value="rSAM"/>
</dbReference>
<keyword evidence="8 12" id="KW-0819">tRNA processing</keyword>
<evidence type="ECO:0000256" key="11">
    <source>
        <dbReference type="ARBA" id="ARBA00023014"/>
    </source>
</evidence>
<dbReference type="Pfam" id="PF04055">
    <property type="entry name" value="Radical_SAM"/>
    <property type="match status" value="1"/>
</dbReference>
<protein>
    <recommendedName>
        <fullName evidence="12">Probable dual-specificity RNA methyltransferase RlmN</fullName>
        <ecNumber evidence="12">2.1.1.192</ecNumber>
    </recommendedName>
    <alternativeName>
        <fullName evidence="12">23S rRNA (adenine(2503)-C(2))-methyltransferase</fullName>
    </alternativeName>
    <alternativeName>
        <fullName evidence="12">23S rRNA m2A2503 methyltransferase</fullName>
    </alternativeName>
    <alternativeName>
        <fullName evidence="12">Ribosomal RNA large subunit methyltransferase N</fullName>
    </alternativeName>
    <alternativeName>
        <fullName evidence="12">tRNA (adenine(37)-C(2))-methyltransferase</fullName>
    </alternativeName>
    <alternativeName>
        <fullName evidence="12">tRNA m2A37 methyltransferase</fullName>
    </alternativeName>
</protein>
<feature type="active site" description="S-methylcysteine intermediate" evidence="12">
    <location>
        <position position="345"/>
    </location>
</feature>
<comment type="caution">
    <text evidence="12">Lacks conserved residue(s) required for the propagation of feature annotation.</text>
</comment>
<dbReference type="SFLD" id="SFLDS00029">
    <property type="entry name" value="Radical_SAM"/>
    <property type="match status" value="1"/>
</dbReference>
<dbReference type="GO" id="GO:0046872">
    <property type="term" value="F:metal ion binding"/>
    <property type="evidence" value="ECO:0007669"/>
    <property type="project" value="UniProtKB-KW"/>
</dbReference>
<dbReference type="PANTHER" id="PTHR30544:SF5">
    <property type="entry name" value="RADICAL SAM CORE DOMAIN-CONTAINING PROTEIN"/>
    <property type="match status" value="1"/>
</dbReference>
<name>A0A318R371_PROMR</name>
<keyword evidence="7 12" id="KW-0949">S-adenosyl-L-methionine</keyword>
<feature type="binding site" evidence="12">
    <location>
        <position position="127"/>
    </location>
    <ligand>
        <name>[4Fe-4S] cluster</name>
        <dbReference type="ChEBI" id="CHEBI:49883"/>
        <note>4Fe-4S-S-AdoMet</note>
    </ligand>
</feature>